<evidence type="ECO:0000256" key="1">
    <source>
        <dbReference type="PROSITE-ProRule" id="PRU00288"/>
    </source>
</evidence>
<keyword evidence="1" id="KW-0863">Zinc-finger</keyword>
<dbReference type="InterPro" id="IPR044520">
    <property type="entry name" value="ARF_GAP_AGD5/15"/>
</dbReference>
<evidence type="ECO:0000259" key="3">
    <source>
        <dbReference type="PROSITE" id="PS50115"/>
    </source>
</evidence>
<evidence type="ECO:0000313" key="5">
    <source>
        <dbReference type="Proteomes" id="UP001497444"/>
    </source>
</evidence>
<feature type="region of interest" description="Disordered" evidence="2">
    <location>
        <begin position="139"/>
        <end position="184"/>
    </location>
</feature>
<proteinExistence type="predicted"/>
<feature type="compositionally biased region" description="Basic and acidic residues" evidence="2">
    <location>
        <begin position="142"/>
        <end position="176"/>
    </location>
</feature>
<evidence type="ECO:0000313" key="4">
    <source>
        <dbReference type="EMBL" id="CAK9267655.1"/>
    </source>
</evidence>
<dbReference type="Pfam" id="PF01412">
    <property type="entry name" value="ArfGap"/>
    <property type="match status" value="1"/>
</dbReference>
<gene>
    <name evidence="4" type="ORF">CSSPJE1EN1_LOCUS13133</name>
</gene>
<dbReference type="PANTHER" id="PTHR46419:SF2">
    <property type="entry name" value="ADP-RIBOSYLATION FACTOR GTPASE-ACTIVATING PROTEIN AGD5"/>
    <property type="match status" value="1"/>
</dbReference>
<keyword evidence="1" id="KW-0479">Metal-binding</keyword>
<evidence type="ECO:0000256" key="2">
    <source>
        <dbReference type="SAM" id="MobiDB-lite"/>
    </source>
</evidence>
<sequence length="503" mass="54127">MVSNNDKASVTKEQNDKHKKVLEALMKLPENRECADCRSKGPRWASVNLGIFVCIQCSGIHRSLGVHISKVRSVTLDTWLPEQVDFISGMGNVKANTFWEAELPQTYKRPDEKDHTGLENFIRAKYEAKRWVKRTATSCLSQERRLSPQDDVRVRRVSQEDRVNNHTRASQEDRANSHTLPEPVRIRYNASPNVAAEHSSPRGDHSCSIPVEATSTPLRETSASTPSVIKVTPPVAPAPQPSALPAQKVEVTQDLFDLFSLQSDGKAASNDNGWAAFECQSSDSGSSKATPTVTTPAALSQPVNADLGSSSKNDITAGLEDLFVTLPTVTPPPAQQQKPSTDATQSILSLFDTSAMASPFATQQQQLAAFIAHQQSMFIAATATAAGLQGTGHFQGQVRANGNDKPAISRGQGGAVLGQVWPIGVPQFPGGAIQNVQQRFAGQGSNLPTTVPAPFVNAGTLRNIPLQANGYLANNSNGPEFANSLHGTNYDFSSLTARAFLKP</sequence>
<dbReference type="InterPro" id="IPR038508">
    <property type="entry name" value="ArfGAP_dom_sf"/>
</dbReference>
<protein>
    <recommendedName>
        <fullName evidence="3">Arf-GAP domain-containing protein</fullName>
    </recommendedName>
</protein>
<dbReference type="SUPFAM" id="SSF57863">
    <property type="entry name" value="ArfGap/RecO-like zinc finger"/>
    <property type="match status" value="1"/>
</dbReference>
<accession>A0ABP0WQ94</accession>
<keyword evidence="5" id="KW-1185">Reference proteome</keyword>
<keyword evidence="1" id="KW-0862">Zinc</keyword>
<feature type="region of interest" description="Disordered" evidence="2">
    <location>
        <begin position="280"/>
        <end position="311"/>
    </location>
</feature>
<dbReference type="PANTHER" id="PTHR46419">
    <property type="entry name" value="ADP-RIBOSYLATION FACTOR GTPASE-ACTIVATING PROTEIN AGD5"/>
    <property type="match status" value="1"/>
</dbReference>
<dbReference type="PROSITE" id="PS50115">
    <property type="entry name" value="ARFGAP"/>
    <property type="match status" value="1"/>
</dbReference>
<dbReference type="InterPro" id="IPR001164">
    <property type="entry name" value="ArfGAP_dom"/>
</dbReference>
<dbReference type="CDD" id="cd08204">
    <property type="entry name" value="ArfGap"/>
    <property type="match status" value="1"/>
</dbReference>
<dbReference type="Gene3D" id="1.10.220.150">
    <property type="entry name" value="Arf GTPase activating protein"/>
    <property type="match status" value="1"/>
</dbReference>
<feature type="domain" description="Arf-GAP" evidence="3">
    <location>
        <begin position="19"/>
        <end position="144"/>
    </location>
</feature>
<name>A0ABP0WQ94_9BRYO</name>
<dbReference type="Proteomes" id="UP001497444">
    <property type="component" value="Chromosome 19"/>
</dbReference>
<organism evidence="4 5">
    <name type="scientific">Sphagnum jensenii</name>
    <dbReference type="NCBI Taxonomy" id="128206"/>
    <lineage>
        <taxon>Eukaryota</taxon>
        <taxon>Viridiplantae</taxon>
        <taxon>Streptophyta</taxon>
        <taxon>Embryophyta</taxon>
        <taxon>Bryophyta</taxon>
        <taxon>Sphagnophytina</taxon>
        <taxon>Sphagnopsida</taxon>
        <taxon>Sphagnales</taxon>
        <taxon>Sphagnaceae</taxon>
        <taxon>Sphagnum</taxon>
    </lineage>
</organism>
<reference evidence="4" key="1">
    <citation type="submission" date="2024-02" db="EMBL/GenBank/DDBJ databases">
        <authorList>
            <consortium name="ELIXIR-Norway"/>
            <consortium name="Elixir Norway"/>
        </authorList>
    </citation>
    <scope>NUCLEOTIDE SEQUENCE</scope>
</reference>
<dbReference type="SMART" id="SM00105">
    <property type="entry name" value="ArfGap"/>
    <property type="match status" value="1"/>
</dbReference>
<dbReference type="InterPro" id="IPR037278">
    <property type="entry name" value="ARFGAP/RecO"/>
</dbReference>
<dbReference type="EMBL" id="OZ020114">
    <property type="protein sequence ID" value="CAK9267655.1"/>
    <property type="molecule type" value="Genomic_DNA"/>
</dbReference>
<dbReference type="PRINTS" id="PR00405">
    <property type="entry name" value="REVINTRACTNG"/>
</dbReference>